<feature type="compositionally biased region" description="Polar residues" evidence="1">
    <location>
        <begin position="199"/>
        <end position="247"/>
    </location>
</feature>
<dbReference type="InterPro" id="IPR052982">
    <property type="entry name" value="SRP1/TIP1-like"/>
</dbReference>
<dbReference type="AlphaFoldDB" id="A0AAW0ARQ6"/>
<proteinExistence type="predicted"/>
<comment type="caution">
    <text evidence="3">The sequence shown here is derived from an EMBL/GenBank/DDBJ whole genome shotgun (WGS) entry which is preliminary data.</text>
</comment>
<dbReference type="Proteomes" id="UP001383192">
    <property type="component" value="Unassembled WGS sequence"/>
</dbReference>
<organism evidence="3 4">
    <name type="scientific">Paramarasmius palmivorus</name>
    <dbReference type="NCBI Taxonomy" id="297713"/>
    <lineage>
        <taxon>Eukaryota</taxon>
        <taxon>Fungi</taxon>
        <taxon>Dikarya</taxon>
        <taxon>Basidiomycota</taxon>
        <taxon>Agaricomycotina</taxon>
        <taxon>Agaricomycetes</taxon>
        <taxon>Agaricomycetidae</taxon>
        <taxon>Agaricales</taxon>
        <taxon>Marasmiineae</taxon>
        <taxon>Marasmiaceae</taxon>
        <taxon>Paramarasmius</taxon>
    </lineage>
</organism>
<keyword evidence="4" id="KW-1185">Reference proteome</keyword>
<dbReference type="PANTHER" id="PTHR40633:SF1">
    <property type="entry name" value="GPI ANCHORED SERINE-THREONINE RICH PROTEIN (AFU_ORTHOLOGUE AFUA_1G03630)"/>
    <property type="match status" value="1"/>
</dbReference>
<reference evidence="3 4" key="1">
    <citation type="submission" date="2024-01" db="EMBL/GenBank/DDBJ databases">
        <title>A draft genome for a cacao thread blight-causing isolate of Paramarasmius palmivorus.</title>
        <authorList>
            <person name="Baruah I.K."/>
            <person name="Bukari Y."/>
            <person name="Amoako-Attah I."/>
            <person name="Meinhardt L.W."/>
            <person name="Bailey B.A."/>
            <person name="Cohen S.P."/>
        </authorList>
    </citation>
    <scope>NUCLEOTIDE SEQUENCE [LARGE SCALE GENOMIC DNA]</scope>
    <source>
        <strain evidence="3 4">GH-12</strain>
    </source>
</reference>
<sequence>MVAASSFTLFLASCLAVGVHAIVGPTEPTPGNTYNEGSKCNIQWQGDKDGKWKDMSIQLMTGDNLNMVHLTTVATGLDGNKDGKFDYDCPKVSPNSEIYFYQFSAPGAPGKLTWTGRFTIADSKGNSVPPENTDKDGNGKTFMWGTGKLDDASSAKPPPSYLSGGSAGSSASASSSSSSSSSARSSSASSSSSSSSSAPTTTPSMTTSVRSTATLANNSPQSSTPSSEQGSAGNSTTGNRDNGAASTSISRTWQTTLALLVSASVFTFFL</sequence>
<feature type="chain" id="PRO_5043945438" evidence="2">
    <location>
        <begin position="22"/>
        <end position="270"/>
    </location>
</feature>
<keyword evidence="2" id="KW-0732">Signal</keyword>
<accession>A0AAW0ARQ6</accession>
<dbReference type="EMBL" id="JAYKXP010000330">
    <property type="protein sequence ID" value="KAK7015146.1"/>
    <property type="molecule type" value="Genomic_DNA"/>
</dbReference>
<dbReference type="PANTHER" id="PTHR40633">
    <property type="entry name" value="MATRIX PROTEIN, PUTATIVE (AFU_ORTHOLOGUE AFUA_8G05410)-RELATED"/>
    <property type="match status" value="1"/>
</dbReference>
<evidence type="ECO:0000313" key="4">
    <source>
        <dbReference type="Proteomes" id="UP001383192"/>
    </source>
</evidence>
<feature type="region of interest" description="Disordered" evidence="1">
    <location>
        <begin position="121"/>
        <end position="247"/>
    </location>
</feature>
<evidence type="ECO:0000256" key="1">
    <source>
        <dbReference type="SAM" id="MobiDB-lite"/>
    </source>
</evidence>
<feature type="signal peptide" evidence="2">
    <location>
        <begin position="1"/>
        <end position="21"/>
    </location>
</feature>
<evidence type="ECO:0000313" key="3">
    <source>
        <dbReference type="EMBL" id="KAK7015146.1"/>
    </source>
</evidence>
<name>A0AAW0ARQ6_9AGAR</name>
<evidence type="ECO:0000256" key="2">
    <source>
        <dbReference type="SAM" id="SignalP"/>
    </source>
</evidence>
<gene>
    <name evidence="3" type="ORF">VNI00_019194</name>
</gene>
<protein>
    <submittedName>
        <fullName evidence="3">Uncharacterized protein</fullName>
    </submittedName>
</protein>
<feature type="compositionally biased region" description="Low complexity" evidence="1">
    <location>
        <begin position="168"/>
        <end position="198"/>
    </location>
</feature>